<dbReference type="Gene3D" id="3.40.30.10">
    <property type="entry name" value="Glutaredoxin"/>
    <property type="match status" value="1"/>
</dbReference>
<feature type="domain" description="Thioredoxin" evidence="8">
    <location>
        <begin position="44"/>
        <end position="258"/>
    </location>
</feature>
<dbReference type="eggNOG" id="COG1651">
    <property type="taxonomic scope" value="Bacteria"/>
</dbReference>
<feature type="compositionally biased region" description="Basic and acidic residues" evidence="6">
    <location>
        <begin position="63"/>
        <end position="81"/>
    </location>
</feature>
<evidence type="ECO:0000256" key="2">
    <source>
        <dbReference type="ARBA" id="ARBA00022729"/>
    </source>
</evidence>
<sequence>MVQSSNHPQPKSRRVSVAVIVAVLLIALAVVGVFVAPDGSKGGSDVAGPAPSGAGQSSGARAGRHDKGDISAMKRSDAHGLARRDAKDPYALGDVNAPLVMIEYADFRCPFCTVFAGDVLPQIKKEYIDTGYLRLEWRDLPLFGKESIDAAVGGKAAGRQGRFWEYYRDVFANSDGNGHQSLPRNTITDLAKKAGVRDVKTFQAGFDDKQLAELVAKDASEANQIGFTSTPSFIVGQTAVVGAQPIDQFREAIDSELDKLR</sequence>
<dbReference type="InterPro" id="IPR036249">
    <property type="entry name" value="Thioredoxin-like_sf"/>
</dbReference>
<dbReference type="KEGG" id="cgrn:4412665_00634"/>
<dbReference type="PANTHER" id="PTHR13887:SF14">
    <property type="entry name" value="DISULFIDE BOND FORMATION PROTEIN D"/>
    <property type="match status" value="1"/>
</dbReference>
<evidence type="ECO:0000256" key="3">
    <source>
        <dbReference type="ARBA" id="ARBA00023002"/>
    </source>
</evidence>
<dbReference type="GO" id="GO:0016491">
    <property type="term" value="F:oxidoreductase activity"/>
    <property type="evidence" value="ECO:0007669"/>
    <property type="project" value="UniProtKB-KW"/>
</dbReference>
<evidence type="ECO:0000256" key="5">
    <source>
        <dbReference type="ARBA" id="ARBA00023284"/>
    </source>
</evidence>
<gene>
    <name evidence="9" type="primary">bdbD</name>
    <name evidence="9" type="ORF">SAMEA4412665_00634</name>
</gene>
<dbReference type="Proteomes" id="UP000215332">
    <property type="component" value="Chromosome 1"/>
</dbReference>
<evidence type="ECO:0000256" key="7">
    <source>
        <dbReference type="SAM" id="Phobius"/>
    </source>
</evidence>
<reference evidence="9 10" key="1">
    <citation type="submission" date="2017-06" db="EMBL/GenBank/DDBJ databases">
        <authorList>
            <consortium name="Pathogen Informatics"/>
        </authorList>
    </citation>
    <scope>NUCLEOTIDE SEQUENCE [LARGE SCALE GENOMIC DNA]</scope>
    <source>
        <strain evidence="9 10">NCTC11865</strain>
    </source>
</reference>
<dbReference type="SUPFAM" id="SSF52833">
    <property type="entry name" value="Thioredoxin-like"/>
    <property type="match status" value="1"/>
</dbReference>
<feature type="region of interest" description="Disordered" evidence="6">
    <location>
        <begin position="41"/>
        <end position="81"/>
    </location>
</feature>
<dbReference type="InterPro" id="IPR012336">
    <property type="entry name" value="Thioredoxin-like_fold"/>
</dbReference>
<protein>
    <submittedName>
        <fullName evidence="9">Thiol-disulfide oxidoreductase D</fullName>
    </submittedName>
</protein>
<keyword evidence="7" id="KW-0812">Transmembrane</keyword>
<dbReference type="Pfam" id="PF13462">
    <property type="entry name" value="Thioredoxin_4"/>
    <property type="match status" value="1"/>
</dbReference>
<accession>A0A239WD59</accession>
<evidence type="ECO:0000259" key="8">
    <source>
        <dbReference type="PROSITE" id="PS51352"/>
    </source>
</evidence>
<proteinExistence type="inferred from homology"/>
<dbReference type="InterPro" id="IPR013766">
    <property type="entry name" value="Thioredoxin_domain"/>
</dbReference>
<name>A0A239WD59_9ACTN</name>
<feature type="transmembrane region" description="Helical" evidence="7">
    <location>
        <begin position="15"/>
        <end position="36"/>
    </location>
</feature>
<dbReference type="PANTHER" id="PTHR13887">
    <property type="entry name" value="GLUTATHIONE S-TRANSFERASE KAPPA"/>
    <property type="match status" value="1"/>
</dbReference>
<keyword evidence="3" id="KW-0560">Oxidoreductase</keyword>
<comment type="similarity">
    <text evidence="1">Belongs to the thioredoxin family. DsbA subfamily.</text>
</comment>
<evidence type="ECO:0000256" key="1">
    <source>
        <dbReference type="ARBA" id="ARBA00005791"/>
    </source>
</evidence>
<dbReference type="PROSITE" id="PS51352">
    <property type="entry name" value="THIOREDOXIN_2"/>
    <property type="match status" value="1"/>
</dbReference>
<keyword evidence="7" id="KW-0472">Membrane</keyword>
<keyword evidence="7" id="KW-1133">Transmembrane helix</keyword>
<evidence type="ECO:0000256" key="6">
    <source>
        <dbReference type="SAM" id="MobiDB-lite"/>
    </source>
</evidence>
<dbReference type="AlphaFoldDB" id="A0A239WD59"/>
<keyword evidence="5" id="KW-0676">Redox-active center</keyword>
<evidence type="ECO:0000256" key="4">
    <source>
        <dbReference type="ARBA" id="ARBA00023157"/>
    </source>
</evidence>
<feature type="compositionally biased region" description="Low complexity" evidence="6">
    <location>
        <begin position="47"/>
        <end position="61"/>
    </location>
</feature>
<dbReference type="EMBL" id="LT906441">
    <property type="protein sequence ID" value="SNV31574.1"/>
    <property type="molecule type" value="Genomic_DNA"/>
</dbReference>
<evidence type="ECO:0000313" key="9">
    <source>
        <dbReference type="EMBL" id="SNV31574.1"/>
    </source>
</evidence>
<organism evidence="9 10">
    <name type="scientific">Cutibacterium granulosum</name>
    <dbReference type="NCBI Taxonomy" id="33011"/>
    <lineage>
        <taxon>Bacteria</taxon>
        <taxon>Bacillati</taxon>
        <taxon>Actinomycetota</taxon>
        <taxon>Actinomycetes</taxon>
        <taxon>Propionibacteriales</taxon>
        <taxon>Propionibacteriaceae</taxon>
        <taxon>Cutibacterium</taxon>
    </lineage>
</organism>
<keyword evidence="4" id="KW-1015">Disulfide bond</keyword>
<evidence type="ECO:0000313" key="10">
    <source>
        <dbReference type="Proteomes" id="UP000215332"/>
    </source>
</evidence>
<keyword evidence="2" id="KW-0732">Signal</keyword>
<dbReference type="RefSeq" id="WP_021106197.1">
    <property type="nucleotide sequence ID" value="NZ_LT906441.1"/>
</dbReference>